<name>A0A7C4PUK9_9CHLR</name>
<reference evidence="1" key="1">
    <citation type="journal article" date="2020" name="mSystems">
        <title>Genome- and Community-Level Interaction Insights into Carbon Utilization and Element Cycling Functions of Hydrothermarchaeota in Hydrothermal Sediment.</title>
        <authorList>
            <person name="Zhou Z."/>
            <person name="Liu Y."/>
            <person name="Xu W."/>
            <person name="Pan J."/>
            <person name="Luo Z.H."/>
            <person name="Li M."/>
        </authorList>
    </citation>
    <scope>NUCLEOTIDE SEQUENCE [LARGE SCALE GENOMIC DNA]</scope>
    <source>
        <strain evidence="1">SpSt-573</strain>
    </source>
</reference>
<dbReference type="InterPro" id="IPR023203">
    <property type="entry name" value="TTHA0068_sf"/>
</dbReference>
<gene>
    <name evidence="1" type="ORF">ENT37_14850</name>
</gene>
<dbReference type="AlphaFoldDB" id="A0A7C4PUK9"/>
<dbReference type="PANTHER" id="PTHR34796:SF1">
    <property type="entry name" value="EXPRESSED PROTEIN"/>
    <property type="match status" value="1"/>
</dbReference>
<evidence type="ECO:0000313" key="1">
    <source>
        <dbReference type="EMBL" id="HGS23130.1"/>
    </source>
</evidence>
<dbReference type="SUPFAM" id="SSF140663">
    <property type="entry name" value="TTHA0068-like"/>
    <property type="match status" value="1"/>
</dbReference>
<dbReference type="PANTHER" id="PTHR34796">
    <property type="entry name" value="EXPRESSED PROTEIN"/>
    <property type="match status" value="1"/>
</dbReference>
<dbReference type="Pfam" id="PF03745">
    <property type="entry name" value="DUF309"/>
    <property type="match status" value="1"/>
</dbReference>
<dbReference type="EMBL" id="DSYK01000747">
    <property type="protein sequence ID" value="HGS23130.1"/>
    <property type="molecule type" value="Genomic_DNA"/>
</dbReference>
<accession>A0A7C4PUK9</accession>
<organism evidence="1">
    <name type="scientific">Anaerolinea thermolimosa</name>
    <dbReference type="NCBI Taxonomy" id="229919"/>
    <lineage>
        <taxon>Bacteria</taxon>
        <taxon>Bacillati</taxon>
        <taxon>Chloroflexota</taxon>
        <taxon>Anaerolineae</taxon>
        <taxon>Anaerolineales</taxon>
        <taxon>Anaerolineaceae</taxon>
        <taxon>Anaerolinea</taxon>
    </lineage>
</organism>
<dbReference type="InterPro" id="IPR005500">
    <property type="entry name" value="DUF309"/>
</dbReference>
<comment type="caution">
    <text evidence="1">The sequence shown here is derived from an EMBL/GenBank/DDBJ whole genome shotgun (WGS) entry which is preliminary data.</text>
</comment>
<proteinExistence type="predicted"/>
<protein>
    <submittedName>
        <fullName evidence="1">DUF309 domain-containing protein</fullName>
    </submittedName>
</protein>
<dbReference type="Gene3D" id="1.10.3450.10">
    <property type="entry name" value="TTHA0068-like"/>
    <property type="match status" value="1"/>
</dbReference>
<sequence length="151" mass="17423">MSLVSPEPVGWSDRHIEQACQGALHPLAIRGIALFNARDYFGAHEALETAWREERGAVRDVYRGILQVGLAYYHIQRLNYRGAVKMFQRCRQWLAPFPDTCRGIDLGQLRSDFLRAEEELLRLGPEKLAYFNHDLLKPLIFRIGEEPSDEL</sequence>